<evidence type="ECO:0000256" key="4">
    <source>
        <dbReference type="ARBA" id="ARBA00022683"/>
    </source>
</evidence>
<proteinExistence type="predicted"/>
<dbReference type="GO" id="GO:0016740">
    <property type="term" value="F:transferase activity"/>
    <property type="evidence" value="ECO:0007669"/>
    <property type="project" value="UniProtKB-KW"/>
</dbReference>
<dbReference type="Pfam" id="PF02255">
    <property type="entry name" value="PTS_IIA"/>
    <property type="match status" value="1"/>
</dbReference>
<dbReference type="PROSITE" id="PS51095">
    <property type="entry name" value="PTS_EIIA_TYPE_3"/>
    <property type="match status" value="1"/>
</dbReference>
<keyword evidence="1" id="KW-0813">Transport</keyword>
<keyword evidence="3" id="KW-0808">Transferase</keyword>
<evidence type="ECO:0000256" key="1">
    <source>
        <dbReference type="ARBA" id="ARBA00022448"/>
    </source>
</evidence>
<dbReference type="Gene3D" id="1.20.58.80">
    <property type="entry name" value="Phosphotransferase system, lactose/cellobiose-type IIA subunit"/>
    <property type="match status" value="1"/>
</dbReference>
<dbReference type="GO" id="GO:0009401">
    <property type="term" value="P:phosphoenolpyruvate-dependent sugar phosphotransferase system"/>
    <property type="evidence" value="ECO:0007669"/>
    <property type="project" value="UniProtKB-KW"/>
</dbReference>
<dbReference type="PIRSF" id="PIRSF000699">
    <property type="entry name" value="PTS_IILac_III"/>
    <property type="match status" value="1"/>
</dbReference>
<protein>
    <submittedName>
        <fullName evidence="5">PTS system cellobiose-specific EIIA component</fullName>
    </submittedName>
</protein>
<dbReference type="PANTHER" id="PTHR34382:SF7">
    <property type="entry name" value="PTS SYSTEM N,N'-DIACETYLCHITOBIOSE-SPECIFIC EIIA COMPONENT"/>
    <property type="match status" value="1"/>
</dbReference>
<dbReference type="PANTHER" id="PTHR34382">
    <property type="entry name" value="PTS SYSTEM N,N'-DIACETYLCHITOBIOSE-SPECIFIC EIIA COMPONENT"/>
    <property type="match status" value="1"/>
</dbReference>
<dbReference type="SUPFAM" id="SSF46973">
    <property type="entry name" value="Enzyme IIa from lactose specific PTS, IIa-lac"/>
    <property type="match status" value="1"/>
</dbReference>
<evidence type="ECO:0000256" key="3">
    <source>
        <dbReference type="ARBA" id="ARBA00022679"/>
    </source>
</evidence>
<evidence type="ECO:0000256" key="2">
    <source>
        <dbReference type="ARBA" id="ARBA00022597"/>
    </source>
</evidence>
<dbReference type="AlphaFoldDB" id="A0A645BXG7"/>
<sequence>MEQTILEIILNSGEARSLCLQAMSILKEHKYAEARALMIQAKKPLNLAHKAQTNIIQEEAAGHRTEVSLLMIHAQDHLMTTLSIRDIVEVMIDYAEQIGSELLKGKESNCND</sequence>
<keyword evidence="2" id="KW-0762">Sugar transport</keyword>
<dbReference type="EMBL" id="VSSQ01023325">
    <property type="protein sequence ID" value="MPM70180.1"/>
    <property type="molecule type" value="Genomic_DNA"/>
</dbReference>
<comment type="caution">
    <text evidence="5">The sequence shown here is derived from an EMBL/GenBank/DDBJ whole genome shotgun (WGS) entry which is preliminary data.</text>
</comment>
<gene>
    <name evidence="5" type="primary">celD_3</name>
    <name evidence="5" type="ORF">SDC9_117133</name>
</gene>
<dbReference type="InterPro" id="IPR036542">
    <property type="entry name" value="PTS_IIA_lac/cel_sf"/>
</dbReference>
<evidence type="ECO:0000313" key="5">
    <source>
        <dbReference type="EMBL" id="MPM70180.1"/>
    </source>
</evidence>
<dbReference type="InterPro" id="IPR003188">
    <property type="entry name" value="PTS_IIA_lac/cel"/>
</dbReference>
<name>A0A645BXG7_9ZZZZ</name>
<keyword evidence="4" id="KW-0598">Phosphotransferase system</keyword>
<reference evidence="5" key="1">
    <citation type="submission" date="2019-08" db="EMBL/GenBank/DDBJ databases">
        <authorList>
            <person name="Kucharzyk K."/>
            <person name="Murdoch R.W."/>
            <person name="Higgins S."/>
            <person name="Loffler F."/>
        </authorList>
    </citation>
    <scope>NUCLEOTIDE SEQUENCE</scope>
</reference>
<dbReference type="CDD" id="cd00215">
    <property type="entry name" value="PTS_IIA_lac"/>
    <property type="match status" value="1"/>
</dbReference>
<organism evidence="5">
    <name type="scientific">bioreactor metagenome</name>
    <dbReference type="NCBI Taxonomy" id="1076179"/>
    <lineage>
        <taxon>unclassified sequences</taxon>
        <taxon>metagenomes</taxon>
        <taxon>ecological metagenomes</taxon>
    </lineage>
</organism>
<accession>A0A645BXG7</accession>